<dbReference type="GO" id="GO:0030026">
    <property type="term" value="P:intracellular manganese ion homeostasis"/>
    <property type="evidence" value="ECO:0007669"/>
    <property type="project" value="InterPro"/>
</dbReference>
<organism evidence="6">
    <name type="scientific">mine drainage metagenome</name>
    <dbReference type="NCBI Taxonomy" id="410659"/>
    <lineage>
        <taxon>unclassified sequences</taxon>
        <taxon>metagenomes</taxon>
        <taxon>ecological metagenomes</taxon>
    </lineage>
</organism>
<protein>
    <submittedName>
        <fullName evidence="6">Conserved membrane protein</fullName>
    </submittedName>
</protein>
<dbReference type="Pfam" id="PF01988">
    <property type="entry name" value="VIT1"/>
    <property type="match status" value="1"/>
</dbReference>
<dbReference type="CDD" id="cd02433">
    <property type="entry name" value="Nodulin-21_like_2"/>
    <property type="match status" value="1"/>
</dbReference>
<feature type="transmembrane region" description="Helical" evidence="5">
    <location>
        <begin position="238"/>
        <end position="259"/>
    </location>
</feature>
<keyword evidence="3 5" id="KW-1133">Transmembrane helix</keyword>
<evidence type="ECO:0000256" key="1">
    <source>
        <dbReference type="ARBA" id="ARBA00004127"/>
    </source>
</evidence>
<evidence type="ECO:0000313" key="6">
    <source>
        <dbReference type="EMBL" id="CBI10716.1"/>
    </source>
</evidence>
<dbReference type="AlphaFoldDB" id="E6QTZ4"/>
<dbReference type="EMBL" id="CABR01000102">
    <property type="protein sequence ID" value="CBI10716.1"/>
    <property type="molecule type" value="Genomic_DNA"/>
</dbReference>
<feature type="transmembrane region" description="Helical" evidence="5">
    <location>
        <begin position="135"/>
        <end position="157"/>
    </location>
</feature>
<accession>E6QTZ4</accession>
<proteinExistence type="predicted"/>
<gene>
    <name evidence="6" type="ORF">CARN7_1511</name>
</gene>
<name>E6QTZ4_9ZZZZ</name>
<comment type="subcellular location">
    <subcellularLocation>
        <location evidence="1">Endomembrane system</location>
        <topology evidence="1">Multi-pass membrane protein</topology>
    </subcellularLocation>
</comment>
<evidence type="ECO:0000256" key="5">
    <source>
        <dbReference type="SAM" id="Phobius"/>
    </source>
</evidence>
<dbReference type="GO" id="GO:0005384">
    <property type="term" value="F:manganese ion transmembrane transporter activity"/>
    <property type="evidence" value="ECO:0007669"/>
    <property type="project" value="InterPro"/>
</dbReference>
<feature type="transmembrane region" description="Helical" evidence="5">
    <location>
        <begin position="265"/>
        <end position="287"/>
    </location>
</feature>
<dbReference type="InterPro" id="IPR008217">
    <property type="entry name" value="Ccc1_fam"/>
</dbReference>
<evidence type="ECO:0000256" key="3">
    <source>
        <dbReference type="ARBA" id="ARBA00022989"/>
    </source>
</evidence>
<dbReference type="PANTHER" id="PTHR31851">
    <property type="entry name" value="FE(2+)/MN(2+) TRANSPORTER PCL1"/>
    <property type="match status" value="1"/>
</dbReference>
<reference evidence="6" key="1">
    <citation type="submission" date="2009-10" db="EMBL/GenBank/DDBJ databases">
        <title>Diversity of trophic interactions inside an arsenic-rich microbial ecosystem.</title>
        <authorList>
            <person name="Bertin P.N."/>
            <person name="Heinrich-Salmeron A."/>
            <person name="Pelletier E."/>
            <person name="Goulhen-Chollet F."/>
            <person name="Arsene-Ploetze F."/>
            <person name="Gallien S."/>
            <person name="Calteau A."/>
            <person name="Vallenet D."/>
            <person name="Casiot C."/>
            <person name="Chane-Woon-Ming B."/>
            <person name="Giloteaux L."/>
            <person name="Barakat M."/>
            <person name="Bonnefoy V."/>
            <person name="Bruneel O."/>
            <person name="Chandler M."/>
            <person name="Cleiss J."/>
            <person name="Duran R."/>
            <person name="Elbaz-Poulichet F."/>
            <person name="Fonknechten N."/>
            <person name="Lauga B."/>
            <person name="Mornico D."/>
            <person name="Ortet P."/>
            <person name="Schaeffer C."/>
            <person name="Siguier P."/>
            <person name="Alexander Thil Smith A."/>
            <person name="Van Dorsselaer A."/>
            <person name="Weissenbach J."/>
            <person name="Medigue C."/>
            <person name="Le Paslier D."/>
        </authorList>
    </citation>
    <scope>NUCLEOTIDE SEQUENCE</scope>
</reference>
<keyword evidence="4 5" id="KW-0472">Membrane</keyword>
<feature type="transmembrane region" description="Helical" evidence="5">
    <location>
        <begin position="299"/>
        <end position="321"/>
    </location>
</feature>
<sequence>MCSDVTQKVLFAGLADAAEHQALIWADALQQSGYPVPDSYRPDLRSRLVAVLVRFFGARVLRPILSAMKIRGMAIFNAPLPHHVMPASVGELPDHHQVNGKANLRAAVFGMNDGLVSNASLILGMAGATSDQTHLVILTGIAGLLAGAFSMASGEYVSVRSQREMYEYQIGLEREELVLYPQEEAEELAMIYRAKGIAAEEAHRVAHTLISDPDKALDTLAREELGLNPQDLGSPWSAAFSSFLAFCVGAGLPLLPFMVVSGQAALSAVIGVSAVALFVIGASLSLFTGRNALHSGLRMLFIGAGAGGLSYVIGHALGVSLH</sequence>
<keyword evidence="2 5" id="KW-0812">Transmembrane</keyword>
<evidence type="ECO:0000256" key="2">
    <source>
        <dbReference type="ARBA" id="ARBA00022692"/>
    </source>
</evidence>
<evidence type="ECO:0000256" key="4">
    <source>
        <dbReference type="ARBA" id="ARBA00023136"/>
    </source>
</evidence>
<dbReference type="GO" id="GO:0012505">
    <property type="term" value="C:endomembrane system"/>
    <property type="evidence" value="ECO:0007669"/>
    <property type="project" value="UniProtKB-SubCell"/>
</dbReference>
<comment type="caution">
    <text evidence="6">The sequence shown here is derived from an EMBL/GenBank/DDBJ whole genome shotgun (WGS) entry which is preliminary data.</text>
</comment>